<dbReference type="InterPro" id="IPR006029">
    <property type="entry name" value="Neurotrans-gated_channel_TM"/>
</dbReference>
<dbReference type="InterPro" id="IPR006201">
    <property type="entry name" value="Neur_channel"/>
</dbReference>
<dbReference type="Gene3D" id="1.20.58.390">
    <property type="entry name" value="Neurotransmitter-gated ion-channel transmembrane domain"/>
    <property type="match status" value="1"/>
</dbReference>
<dbReference type="AlphaFoldDB" id="A0A7R9F3M0"/>
<keyword evidence="2" id="KW-0812">Transmembrane</keyword>
<evidence type="ECO:0000256" key="2">
    <source>
        <dbReference type="SAM" id="Phobius"/>
    </source>
</evidence>
<dbReference type="InterPro" id="IPR036719">
    <property type="entry name" value="Neuro-gated_channel_TM_sf"/>
</dbReference>
<dbReference type="GO" id="GO:0004888">
    <property type="term" value="F:transmembrane signaling receptor activity"/>
    <property type="evidence" value="ECO:0007669"/>
    <property type="project" value="InterPro"/>
</dbReference>
<dbReference type="EMBL" id="OD567763">
    <property type="protein sequence ID" value="CAD7446122.1"/>
    <property type="molecule type" value="Genomic_DNA"/>
</dbReference>
<evidence type="ECO:0000259" key="3">
    <source>
        <dbReference type="Pfam" id="PF02932"/>
    </source>
</evidence>
<feature type="domain" description="Neurotransmitter-gated ion-channel transmembrane" evidence="3">
    <location>
        <begin position="157"/>
        <end position="184"/>
    </location>
</feature>
<accession>A0A7R9F3M0</accession>
<feature type="transmembrane region" description="Helical" evidence="2">
    <location>
        <begin position="151"/>
        <end position="174"/>
    </location>
</feature>
<dbReference type="InterPro" id="IPR038050">
    <property type="entry name" value="Neuro_actylchol_rec"/>
</dbReference>
<keyword evidence="2" id="KW-1133">Transmembrane helix</keyword>
<evidence type="ECO:0000313" key="4">
    <source>
        <dbReference type="EMBL" id="CAD7446122.1"/>
    </source>
</evidence>
<proteinExistence type="predicted"/>
<comment type="subcellular location">
    <subcellularLocation>
        <location evidence="1">Membrane</location>
        <topology evidence="1">Multi-pass membrane protein</topology>
    </subcellularLocation>
</comment>
<organism evidence="4">
    <name type="scientific">Timema bartmani</name>
    <dbReference type="NCBI Taxonomy" id="61472"/>
    <lineage>
        <taxon>Eukaryota</taxon>
        <taxon>Metazoa</taxon>
        <taxon>Ecdysozoa</taxon>
        <taxon>Arthropoda</taxon>
        <taxon>Hexapoda</taxon>
        <taxon>Insecta</taxon>
        <taxon>Pterygota</taxon>
        <taxon>Neoptera</taxon>
        <taxon>Polyneoptera</taxon>
        <taxon>Phasmatodea</taxon>
        <taxon>Timematodea</taxon>
        <taxon>Timematoidea</taxon>
        <taxon>Timematidae</taxon>
        <taxon>Timema</taxon>
    </lineage>
</organism>
<name>A0A7R9F3M0_9NEOP</name>
<dbReference type="Pfam" id="PF02932">
    <property type="entry name" value="Neur_chan_memb"/>
    <property type="match status" value="1"/>
</dbReference>
<dbReference type="GO" id="GO:0005230">
    <property type="term" value="F:extracellular ligand-gated monoatomic ion channel activity"/>
    <property type="evidence" value="ECO:0007669"/>
    <property type="project" value="InterPro"/>
</dbReference>
<feature type="transmembrane region" description="Helical" evidence="2">
    <location>
        <begin position="186"/>
        <end position="206"/>
    </location>
</feature>
<dbReference type="InterPro" id="IPR036734">
    <property type="entry name" value="Neur_chan_lig-bd_sf"/>
</dbReference>
<dbReference type="SUPFAM" id="SSF90112">
    <property type="entry name" value="Neurotransmitter-gated ion-channel transmembrane pore"/>
    <property type="match status" value="1"/>
</dbReference>
<gene>
    <name evidence="4" type="ORF">TBIB3V08_LOCUS8457</name>
</gene>
<dbReference type="Gene3D" id="2.70.170.10">
    <property type="entry name" value="Neurotransmitter-gated ion-channel ligand-binding domain"/>
    <property type="match status" value="1"/>
</dbReference>
<protein>
    <recommendedName>
        <fullName evidence="3">Neurotransmitter-gated ion-channel transmembrane domain-containing protein</fullName>
    </recommendedName>
</protein>
<sequence length="291" mass="32996">MQVDLRHMDEKAGSNVVDVGVDLSEFYMSVEWDILEVPAVRAVLSQTDRQASWYLSSVNSLFPDGIYIREDFITFIDAFVDMAKSKAKSLKDDLHRAAILGEDDGEEETEKVGIAFNKQQRIPEKNEKFYTCCDEPYLDITFNITMRRKTLFYTVNIIIPCMGISFLTVLTFYLPSDSGEKMNITFLHLLLGVFAFTDTTPTKMLVVTKSYVSLWNAFTLTDISSSCGCRWSVVAPVETVWLDSRGRARRGLKQNRRVASPGQSIKCALVESWCRAGVGKCENAHSWMKKQ</sequence>
<evidence type="ECO:0000256" key="1">
    <source>
        <dbReference type="ARBA" id="ARBA00004141"/>
    </source>
</evidence>
<dbReference type="PANTHER" id="PTHR18945">
    <property type="entry name" value="NEUROTRANSMITTER GATED ION CHANNEL"/>
    <property type="match status" value="1"/>
</dbReference>
<reference evidence="4" key="1">
    <citation type="submission" date="2020-11" db="EMBL/GenBank/DDBJ databases">
        <authorList>
            <person name="Tran Van P."/>
        </authorList>
    </citation>
    <scope>NUCLEOTIDE SEQUENCE</scope>
</reference>
<dbReference type="GO" id="GO:0016020">
    <property type="term" value="C:membrane"/>
    <property type="evidence" value="ECO:0007669"/>
    <property type="project" value="UniProtKB-SubCell"/>
</dbReference>
<keyword evidence="2" id="KW-0472">Membrane</keyword>